<organism evidence="1 2">
    <name type="scientific">Imshaugia aleurites</name>
    <dbReference type="NCBI Taxonomy" id="172621"/>
    <lineage>
        <taxon>Eukaryota</taxon>
        <taxon>Fungi</taxon>
        <taxon>Dikarya</taxon>
        <taxon>Ascomycota</taxon>
        <taxon>Pezizomycotina</taxon>
        <taxon>Lecanoromycetes</taxon>
        <taxon>OSLEUM clade</taxon>
        <taxon>Lecanoromycetidae</taxon>
        <taxon>Lecanorales</taxon>
        <taxon>Lecanorineae</taxon>
        <taxon>Parmeliaceae</taxon>
        <taxon>Imshaugia</taxon>
    </lineage>
</organism>
<evidence type="ECO:0000313" key="2">
    <source>
        <dbReference type="Proteomes" id="UP000664534"/>
    </source>
</evidence>
<accession>A0A8H3PE31</accession>
<dbReference type="EMBL" id="CAJPDT010000110">
    <property type="protein sequence ID" value="CAF9938628.1"/>
    <property type="molecule type" value="Genomic_DNA"/>
</dbReference>
<dbReference type="InterPro" id="IPR032675">
    <property type="entry name" value="LRR_dom_sf"/>
</dbReference>
<dbReference type="AlphaFoldDB" id="A0A8H3PE31"/>
<name>A0A8H3PE31_9LECA</name>
<gene>
    <name evidence="1" type="ORF">IMSHALPRED_001029</name>
</gene>
<proteinExistence type="predicted"/>
<reference evidence="1" key="1">
    <citation type="submission" date="2021-03" db="EMBL/GenBank/DDBJ databases">
        <authorList>
            <person name="Tagirdzhanova G."/>
        </authorList>
    </citation>
    <scope>NUCLEOTIDE SEQUENCE</scope>
</reference>
<sequence length="389" mass="44399">MATFSDLPNELITDIWVHVIEPEDVESFALVSKNVHALSTRFVKEHCDLKKQYSKISVSRRLGSRGAADLLKEILLNPRIALYINELRILDCIDRWGKQNPPFTVNTMDLFKNAIRHSTIIAPTEMGDWIADLELGNEDPIVALIVMQRHLTKLEKFEIDYLDTIADQYMIETLGRITLSSEAIILPGSSAPESKIDSKKEIGLPRPAVFSNLSALTIRWFDIPLDIISRLLRSASELKSLSYNGSAEPFQICNMLLECHQHSLQELYFNTYNPRERRLCDLCDFTRFEVLTDLKIRFCLLLGSDEKAYKALADVLPMSIERLTLYYAENTRKVVSEMVKSKIKRMPNLKALILNLDTDGSRHTNLFTELQAKSAEVGVLLSKRPFSTY</sequence>
<dbReference type="Proteomes" id="UP000664534">
    <property type="component" value="Unassembled WGS sequence"/>
</dbReference>
<comment type="caution">
    <text evidence="1">The sequence shown here is derived from an EMBL/GenBank/DDBJ whole genome shotgun (WGS) entry which is preliminary data.</text>
</comment>
<evidence type="ECO:0000313" key="1">
    <source>
        <dbReference type="EMBL" id="CAF9938628.1"/>
    </source>
</evidence>
<protein>
    <recommendedName>
        <fullName evidence="3">F-box domain-containing protein</fullName>
    </recommendedName>
</protein>
<dbReference type="OrthoDB" id="5397188at2759"/>
<evidence type="ECO:0008006" key="3">
    <source>
        <dbReference type="Google" id="ProtNLM"/>
    </source>
</evidence>
<keyword evidence="2" id="KW-1185">Reference proteome</keyword>
<dbReference type="Gene3D" id="3.80.10.10">
    <property type="entry name" value="Ribonuclease Inhibitor"/>
    <property type="match status" value="1"/>
</dbReference>